<sequence length="172" mass="18617">GRLAVGLHLQPAIRGNRRVQELVDAADSVESIYYVAIYSSSSQQPAPTEVKGTLRGYVHAAQSAPKGAEGHPLTEIGLRENAEGLLCSCHQEIAALRKSLENAQDLTAHYKAVSDKCEASISEHTEVLARSENRVRAAEDTVADLNRQLKHAKSDFMAKIAANPCSCFAKHI</sequence>
<keyword evidence="3" id="KW-1185">Reference proteome</keyword>
<feature type="coiled-coil region" evidence="1">
    <location>
        <begin position="121"/>
        <end position="155"/>
    </location>
</feature>
<keyword evidence="1" id="KW-0175">Coiled coil</keyword>
<accession>A0A225UM14</accession>
<protein>
    <submittedName>
        <fullName evidence="2">Uncharacterized protein</fullName>
    </submittedName>
</protein>
<dbReference type="EMBL" id="NBNE01015810">
    <property type="protein sequence ID" value="OWY93586.1"/>
    <property type="molecule type" value="Genomic_DNA"/>
</dbReference>
<evidence type="ECO:0000313" key="2">
    <source>
        <dbReference type="EMBL" id="OWY93586.1"/>
    </source>
</evidence>
<evidence type="ECO:0000256" key="1">
    <source>
        <dbReference type="SAM" id="Coils"/>
    </source>
</evidence>
<dbReference type="Proteomes" id="UP000198211">
    <property type="component" value="Unassembled WGS sequence"/>
</dbReference>
<organism evidence="2 3">
    <name type="scientific">Phytophthora megakarya</name>
    <dbReference type="NCBI Taxonomy" id="4795"/>
    <lineage>
        <taxon>Eukaryota</taxon>
        <taxon>Sar</taxon>
        <taxon>Stramenopiles</taxon>
        <taxon>Oomycota</taxon>
        <taxon>Peronosporomycetes</taxon>
        <taxon>Peronosporales</taxon>
        <taxon>Peronosporaceae</taxon>
        <taxon>Phytophthora</taxon>
    </lineage>
</organism>
<evidence type="ECO:0000313" key="3">
    <source>
        <dbReference type="Proteomes" id="UP000198211"/>
    </source>
</evidence>
<name>A0A225UM14_9STRA</name>
<dbReference type="AlphaFoldDB" id="A0A225UM14"/>
<gene>
    <name evidence="2" type="ORF">PHMEG_00036964</name>
</gene>
<proteinExistence type="predicted"/>
<reference evidence="3" key="1">
    <citation type="submission" date="2017-03" db="EMBL/GenBank/DDBJ databases">
        <title>Phytopthora megakarya and P. palmivora, two closely related causual agents of cacao black pod achieved similar genome size and gene model numbers by different mechanisms.</title>
        <authorList>
            <person name="Ali S."/>
            <person name="Shao J."/>
            <person name="Larry D.J."/>
            <person name="Kronmiller B."/>
            <person name="Shen D."/>
            <person name="Strem M.D."/>
            <person name="Melnick R.L."/>
            <person name="Guiltinan M.J."/>
            <person name="Tyler B.M."/>
            <person name="Meinhardt L.W."/>
            <person name="Bailey B.A."/>
        </authorList>
    </citation>
    <scope>NUCLEOTIDE SEQUENCE [LARGE SCALE GENOMIC DNA]</scope>
    <source>
        <strain evidence="3">zdho120</strain>
    </source>
</reference>
<comment type="caution">
    <text evidence="2">The sequence shown here is derived from an EMBL/GenBank/DDBJ whole genome shotgun (WGS) entry which is preliminary data.</text>
</comment>
<feature type="non-terminal residue" evidence="2">
    <location>
        <position position="1"/>
    </location>
</feature>
<dbReference type="OrthoDB" id="122709at2759"/>